<dbReference type="Gene3D" id="6.20.240.60">
    <property type="match status" value="1"/>
</dbReference>
<dbReference type="Pfam" id="PF07486">
    <property type="entry name" value="Hydrolase_2"/>
    <property type="match status" value="1"/>
</dbReference>
<dbReference type="EMBL" id="FNEJ01000008">
    <property type="protein sequence ID" value="SDI70559.1"/>
    <property type="molecule type" value="Genomic_DNA"/>
</dbReference>
<organism evidence="3 4">
    <name type="scientific">Salipiger marinus</name>
    <dbReference type="NCBI Taxonomy" id="555512"/>
    <lineage>
        <taxon>Bacteria</taxon>
        <taxon>Pseudomonadati</taxon>
        <taxon>Pseudomonadota</taxon>
        <taxon>Alphaproteobacteria</taxon>
        <taxon>Rhodobacterales</taxon>
        <taxon>Roseobacteraceae</taxon>
        <taxon>Salipiger</taxon>
    </lineage>
</organism>
<evidence type="ECO:0000256" key="1">
    <source>
        <dbReference type="SAM" id="MobiDB-lite"/>
    </source>
</evidence>
<accession>A0A1G8MR83</accession>
<keyword evidence="3" id="KW-0378">Hydrolase</keyword>
<dbReference type="GO" id="GO:0016787">
    <property type="term" value="F:hydrolase activity"/>
    <property type="evidence" value="ECO:0007669"/>
    <property type="project" value="UniProtKB-KW"/>
</dbReference>
<dbReference type="OrthoDB" id="7413598at2"/>
<dbReference type="Proteomes" id="UP000199093">
    <property type="component" value="Unassembled WGS sequence"/>
</dbReference>
<gene>
    <name evidence="3" type="ORF">SAMN04487993_1008225</name>
</gene>
<keyword evidence="4" id="KW-1185">Reference proteome</keyword>
<feature type="region of interest" description="Disordered" evidence="1">
    <location>
        <begin position="129"/>
        <end position="153"/>
    </location>
</feature>
<dbReference type="Gene3D" id="1.10.10.2520">
    <property type="entry name" value="Cell wall hydrolase SleB, domain 1"/>
    <property type="match status" value="1"/>
</dbReference>
<evidence type="ECO:0000259" key="2">
    <source>
        <dbReference type="Pfam" id="PF07486"/>
    </source>
</evidence>
<evidence type="ECO:0000313" key="4">
    <source>
        <dbReference type="Proteomes" id="UP000199093"/>
    </source>
</evidence>
<sequence>MAKMAGFGATGTPPFIPTGGGAGAGLDLPGILNRGAPGSILPERGSQSQYDMVMGALQGAAGSVGQTGSPLLAFLAPMLGGAVGARTQGLYDDVTETQNDAATGTILDAMGQNRASGGSPGRVIYDSPQQVGSTQGRRNSAMANNGGPTRAAAAAMGNPDRDLLAQTLMAEAGGEGPDGMLAAGAVINNRLNSGDYGQSLRDVIMAPGQFSAWNSVTGYAGGEGGLDMTRMQPSDAAYQVTDALLSGQYTDPTGGATHYYNPSAADPAWGQRGGGDWERIGNHVFGSAGGRPGAGGGASFNLPTLPGQAAMDRGSMEALLGVMTNDRVNPALQSLASSMLGDAGGAAPSPADQLDYQSAWLDLQKTMMGGDPVKGVNVGGALVDPYTGEELYRAPADPSDRATVKAPDGNTYYTDTGERVLPPGVGDAPGGLDASRARQVNTAITNINARISEMLNQLNPDTGDFFTREEAITMTRNDPLLGRLWAIVDGVGAGGAGAPAGLSTGSAPAAPTAPPTPSLPSDPAPRGQGGVARPQSKEDYDALPSGTRFVDPEGTVRIKP</sequence>
<dbReference type="AlphaFoldDB" id="A0A1G8MR83"/>
<proteinExistence type="predicted"/>
<dbReference type="STRING" id="555512.SAMN04487993_1008225"/>
<feature type="compositionally biased region" description="Polar residues" evidence="1">
    <location>
        <begin position="129"/>
        <end position="147"/>
    </location>
</feature>
<dbReference type="InterPro" id="IPR011105">
    <property type="entry name" value="Cell_wall_hydrolase_SleB"/>
</dbReference>
<dbReference type="RefSeq" id="WP_089847020.1">
    <property type="nucleotide sequence ID" value="NZ_FNEJ01000008.1"/>
</dbReference>
<feature type="region of interest" description="Disordered" evidence="1">
    <location>
        <begin position="499"/>
        <end position="560"/>
    </location>
</feature>
<name>A0A1G8MR83_9RHOB</name>
<feature type="domain" description="Cell wall hydrolase SleB" evidence="2">
    <location>
        <begin position="174"/>
        <end position="285"/>
    </location>
</feature>
<feature type="compositionally biased region" description="Low complexity" evidence="1">
    <location>
        <begin position="499"/>
        <end position="510"/>
    </location>
</feature>
<protein>
    <submittedName>
        <fullName evidence="3">Cell Wall Hydrolase</fullName>
    </submittedName>
</protein>
<evidence type="ECO:0000313" key="3">
    <source>
        <dbReference type="EMBL" id="SDI70559.1"/>
    </source>
</evidence>
<dbReference type="InterPro" id="IPR042047">
    <property type="entry name" value="SleB_dom1"/>
</dbReference>
<feature type="compositionally biased region" description="Pro residues" evidence="1">
    <location>
        <begin position="511"/>
        <end position="523"/>
    </location>
</feature>
<reference evidence="3 4" key="1">
    <citation type="submission" date="2016-10" db="EMBL/GenBank/DDBJ databases">
        <authorList>
            <person name="de Groot N.N."/>
        </authorList>
    </citation>
    <scope>NUCLEOTIDE SEQUENCE [LARGE SCALE GENOMIC DNA]</scope>
    <source>
        <strain evidence="3 4">DSM 26424</strain>
    </source>
</reference>
<feature type="compositionally biased region" description="Basic and acidic residues" evidence="1">
    <location>
        <begin position="550"/>
        <end position="560"/>
    </location>
</feature>